<comment type="caution">
    <text evidence="2">The sequence shown here is derived from an EMBL/GenBank/DDBJ whole genome shotgun (WGS) entry which is preliminary data.</text>
</comment>
<keyword evidence="3" id="KW-1185">Reference proteome</keyword>
<dbReference type="OrthoDB" id="9048909at2759"/>
<evidence type="ECO:0000313" key="3">
    <source>
        <dbReference type="Proteomes" id="UP000824219"/>
    </source>
</evidence>
<feature type="transmembrane region" description="Helical" evidence="1">
    <location>
        <begin position="29"/>
        <end position="50"/>
    </location>
</feature>
<keyword evidence="1" id="KW-1133">Transmembrane helix</keyword>
<reference evidence="2 3" key="1">
    <citation type="submission" date="2021-06" db="EMBL/GenBank/DDBJ databases">
        <title>Chromosome-level genome assembly of the red-tail catfish (Hemibagrus wyckioides).</title>
        <authorList>
            <person name="Shao F."/>
        </authorList>
    </citation>
    <scope>NUCLEOTIDE SEQUENCE [LARGE SCALE GENOMIC DNA]</scope>
    <source>
        <strain evidence="2">EC202008001</strain>
        <tissue evidence="2">Blood</tissue>
    </source>
</reference>
<feature type="transmembrane region" description="Helical" evidence="1">
    <location>
        <begin position="5"/>
        <end position="23"/>
    </location>
</feature>
<organism evidence="2 3">
    <name type="scientific">Hemibagrus wyckioides</name>
    <dbReference type="NCBI Taxonomy" id="337641"/>
    <lineage>
        <taxon>Eukaryota</taxon>
        <taxon>Metazoa</taxon>
        <taxon>Chordata</taxon>
        <taxon>Craniata</taxon>
        <taxon>Vertebrata</taxon>
        <taxon>Euteleostomi</taxon>
        <taxon>Actinopterygii</taxon>
        <taxon>Neopterygii</taxon>
        <taxon>Teleostei</taxon>
        <taxon>Ostariophysi</taxon>
        <taxon>Siluriformes</taxon>
        <taxon>Bagridae</taxon>
        <taxon>Hemibagrus</taxon>
    </lineage>
</organism>
<gene>
    <name evidence="2" type="ORF">KOW79_005805</name>
</gene>
<keyword evidence="1" id="KW-0812">Transmembrane</keyword>
<proteinExistence type="predicted"/>
<dbReference type="EMBL" id="JAHKSW010000006">
    <property type="protein sequence ID" value="KAG7331836.1"/>
    <property type="molecule type" value="Genomic_DNA"/>
</dbReference>
<accession>A0A9D3SP00</accession>
<protein>
    <submittedName>
        <fullName evidence="2">Uncharacterized protein</fullName>
    </submittedName>
</protein>
<evidence type="ECO:0000313" key="2">
    <source>
        <dbReference type="EMBL" id="KAG7331836.1"/>
    </source>
</evidence>
<keyword evidence="1" id="KW-0472">Membrane</keyword>
<sequence>MFQHVCVCVCVCVRVMSLLAVFLNHVPGWFLFFGVFIPVSLLLLLMIRYLSINLDQVESISVVLAIILLRDTITRSENAGEDLRPKTE</sequence>
<name>A0A9D3SP00_9TELE</name>
<evidence type="ECO:0000256" key="1">
    <source>
        <dbReference type="SAM" id="Phobius"/>
    </source>
</evidence>
<dbReference type="Proteomes" id="UP000824219">
    <property type="component" value="Linkage Group LG06"/>
</dbReference>
<dbReference type="AlphaFoldDB" id="A0A9D3SP00"/>